<gene>
    <name evidence="1" type="ORF">J9259_06800</name>
</gene>
<name>A0A8J7YQ20_9ARCH</name>
<protein>
    <submittedName>
        <fullName evidence="1">Uncharacterized protein</fullName>
    </submittedName>
</protein>
<reference evidence="1" key="1">
    <citation type="submission" date="2021-04" db="EMBL/GenBank/DDBJ databases">
        <title>Genomic insights into ecological role and evolution of a novel Thermoplasmata order Candidatus Sysuiplasmatales.</title>
        <authorList>
            <person name="Yuan Y."/>
        </authorList>
    </citation>
    <scope>NUCLEOTIDE SEQUENCE</scope>
    <source>
        <strain evidence="1">YP2-bin.285</strain>
    </source>
</reference>
<dbReference type="AlphaFoldDB" id="A0A8J7YQ20"/>
<evidence type="ECO:0000313" key="1">
    <source>
        <dbReference type="EMBL" id="MBX8632208.1"/>
    </source>
</evidence>
<accession>A0A8J7YQ20</accession>
<sequence>MMPILVVAVLAIPSIVSTIPSVANSLGPNSNALPVFSFDSRNPQVGLVNYTAVSPDRLPPPPPSPSQVSMTFSIFWNGAEADFNGKDYGNGQTSTVTSEQWYSLSFVSTNSSYRFLEWTADAGYSEHGSSGVSTYSSESVYAQYNGVMVLVLNSTQNSSWEGHVAAGNNLRSVSAIFNAPTVGYVARVTNPSSEEGFVACISLGVFLLSKVPYRQIWAYPLQDQMHSLSTM</sequence>
<comment type="caution">
    <text evidence="1">The sequence shown here is derived from an EMBL/GenBank/DDBJ whole genome shotgun (WGS) entry which is preliminary data.</text>
</comment>
<evidence type="ECO:0000313" key="2">
    <source>
        <dbReference type="Proteomes" id="UP000716004"/>
    </source>
</evidence>
<dbReference type="EMBL" id="JAGVSJ010000017">
    <property type="protein sequence ID" value="MBX8632208.1"/>
    <property type="molecule type" value="Genomic_DNA"/>
</dbReference>
<proteinExistence type="predicted"/>
<organism evidence="1 2">
    <name type="scientific">Candidatus Sysuiplasma superficiale</name>
    <dbReference type="NCBI Taxonomy" id="2823368"/>
    <lineage>
        <taxon>Archaea</taxon>
        <taxon>Methanobacteriati</taxon>
        <taxon>Thermoplasmatota</taxon>
        <taxon>Thermoplasmata</taxon>
        <taxon>Candidatus Sysuiplasmatales</taxon>
        <taxon>Candidatus Sysuiplasmataceae</taxon>
        <taxon>Candidatus Sysuiplasma</taxon>
    </lineage>
</organism>
<dbReference type="Proteomes" id="UP000716004">
    <property type="component" value="Unassembled WGS sequence"/>
</dbReference>